<sequence>MSVSQHPVALRLERQVGGATRLLATVMGLPLVDGILPALIIAGALSSPVDVLQTGLLVFGGSATMAVILAEMDGTPREQATAVLLLGAVLLPLAAVEAALAETFASVLRFEIFHRFAGLVILTIAAKTASAKVGEYLPSPGLVIALGLVASFDPSGAQLVLAPDLAVIRNAVAAV</sequence>
<protein>
    <submittedName>
        <fullName evidence="2">DUF5794 domain-containing protein</fullName>
    </submittedName>
</protein>
<proteinExistence type="predicted"/>
<feature type="transmembrane region" description="Helical" evidence="1">
    <location>
        <begin position="21"/>
        <end position="45"/>
    </location>
</feature>
<gene>
    <name evidence="2" type="ORF">ACFQE1_13410</name>
</gene>
<evidence type="ECO:0000313" key="2">
    <source>
        <dbReference type="EMBL" id="MFC6725347.1"/>
    </source>
</evidence>
<reference evidence="2 3" key="1">
    <citation type="journal article" date="2019" name="Int. J. Syst. Evol. Microbiol.">
        <title>The Global Catalogue of Microorganisms (GCM) 10K type strain sequencing project: providing services to taxonomists for standard genome sequencing and annotation.</title>
        <authorList>
            <consortium name="The Broad Institute Genomics Platform"/>
            <consortium name="The Broad Institute Genome Sequencing Center for Infectious Disease"/>
            <person name="Wu L."/>
            <person name="Ma J."/>
        </authorList>
    </citation>
    <scope>NUCLEOTIDE SEQUENCE [LARGE SCALE GENOMIC DNA]</scope>
    <source>
        <strain evidence="2 3">NBRC 111368</strain>
    </source>
</reference>
<feature type="transmembrane region" description="Helical" evidence="1">
    <location>
        <begin position="82"/>
        <end position="100"/>
    </location>
</feature>
<comment type="caution">
    <text evidence="2">The sequence shown here is derived from an EMBL/GenBank/DDBJ whole genome shotgun (WGS) entry which is preliminary data.</text>
</comment>
<dbReference type="Proteomes" id="UP001596328">
    <property type="component" value="Unassembled WGS sequence"/>
</dbReference>
<keyword evidence="3" id="KW-1185">Reference proteome</keyword>
<keyword evidence="1" id="KW-0472">Membrane</keyword>
<evidence type="ECO:0000256" key="1">
    <source>
        <dbReference type="SAM" id="Phobius"/>
    </source>
</evidence>
<feature type="transmembrane region" description="Helical" evidence="1">
    <location>
        <begin position="51"/>
        <end position="70"/>
    </location>
</feature>
<dbReference type="Pfam" id="PF19107">
    <property type="entry name" value="DUF5794"/>
    <property type="match status" value="1"/>
</dbReference>
<organism evidence="2 3">
    <name type="scientific">Halobium palmae</name>
    <dbReference type="NCBI Taxonomy" id="1776492"/>
    <lineage>
        <taxon>Archaea</taxon>
        <taxon>Methanobacteriati</taxon>
        <taxon>Methanobacteriota</taxon>
        <taxon>Stenosarchaea group</taxon>
        <taxon>Halobacteria</taxon>
        <taxon>Halobacteriales</taxon>
        <taxon>Haloferacaceae</taxon>
        <taxon>Halobium</taxon>
    </lineage>
</organism>
<dbReference type="AlphaFoldDB" id="A0ABD5S2X2"/>
<name>A0ABD5S2X2_9EURY</name>
<dbReference type="InterPro" id="IPR043812">
    <property type="entry name" value="DUF5794"/>
</dbReference>
<keyword evidence="1" id="KW-0812">Transmembrane</keyword>
<dbReference type="EMBL" id="JBHSWU010000484">
    <property type="protein sequence ID" value="MFC6725347.1"/>
    <property type="molecule type" value="Genomic_DNA"/>
</dbReference>
<evidence type="ECO:0000313" key="3">
    <source>
        <dbReference type="Proteomes" id="UP001596328"/>
    </source>
</evidence>
<keyword evidence="1" id="KW-1133">Transmembrane helix</keyword>
<feature type="non-terminal residue" evidence="2">
    <location>
        <position position="175"/>
    </location>
</feature>
<accession>A0ABD5S2X2</accession>